<evidence type="ECO:0000313" key="2">
    <source>
        <dbReference type="EMBL" id="PIL32945.1"/>
    </source>
</evidence>
<organism evidence="2 3">
    <name type="scientific">Ganoderma sinense ZZ0214-1</name>
    <dbReference type="NCBI Taxonomy" id="1077348"/>
    <lineage>
        <taxon>Eukaryota</taxon>
        <taxon>Fungi</taxon>
        <taxon>Dikarya</taxon>
        <taxon>Basidiomycota</taxon>
        <taxon>Agaricomycotina</taxon>
        <taxon>Agaricomycetes</taxon>
        <taxon>Polyporales</taxon>
        <taxon>Polyporaceae</taxon>
        <taxon>Ganoderma</taxon>
    </lineage>
</organism>
<accession>A0A2G8SGN2</accession>
<protein>
    <submittedName>
        <fullName evidence="2">Uncharacterized protein</fullName>
    </submittedName>
</protein>
<dbReference type="Proteomes" id="UP000230002">
    <property type="component" value="Unassembled WGS sequence"/>
</dbReference>
<dbReference type="STRING" id="1077348.A0A2G8SGN2"/>
<proteinExistence type="predicted"/>
<feature type="region of interest" description="Disordered" evidence="1">
    <location>
        <begin position="200"/>
        <end position="226"/>
    </location>
</feature>
<dbReference type="AlphaFoldDB" id="A0A2G8SGN2"/>
<evidence type="ECO:0000256" key="1">
    <source>
        <dbReference type="SAM" id="MobiDB-lite"/>
    </source>
</evidence>
<dbReference type="EMBL" id="AYKW01000009">
    <property type="protein sequence ID" value="PIL32945.1"/>
    <property type="molecule type" value="Genomic_DNA"/>
</dbReference>
<evidence type="ECO:0000313" key="3">
    <source>
        <dbReference type="Proteomes" id="UP000230002"/>
    </source>
</evidence>
<keyword evidence="3" id="KW-1185">Reference proteome</keyword>
<sequence length="226" mass="24810">MALNINSPIKFHVFPEPWENRLFGPIDQITIVVDGQGITVSITVATGDFDPENGKPEVFERWIARIQGATLSGTGITEEERELLMHFALGYRAFYLGRDDITTDMYYLFVGEFVANTLALRQPEPAGQVLETAVEWLLGHLPADVFDEPGIEIPPVTPYTDTRDLNITETLASAPADFSPTGALLDICSFLVPARTTYGSDSGYDSDDSMPSLRDVADSSDEEDGL</sequence>
<comment type="caution">
    <text evidence="2">The sequence shown here is derived from an EMBL/GenBank/DDBJ whole genome shotgun (WGS) entry which is preliminary data.</text>
</comment>
<reference evidence="2 3" key="1">
    <citation type="journal article" date="2015" name="Sci. Rep.">
        <title>Chromosome-level genome map provides insights into diverse defense mechanisms in the medicinal fungus Ganoderma sinense.</title>
        <authorList>
            <person name="Zhu Y."/>
            <person name="Xu J."/>
            <person name="Sun C."/>
            <person name="Zhou S."/>
            <person name="Xu H."/>
            <person name="Nelson D.R."/>
            <person name="Qian J."/>
            <person name="Song J."/>
            <person name="Luo H."/>
            <person name="Xiang L."/>
            <person name="Li Y."/>
            <person name="Xu Z."/>
            <person name="Ji A."/>
            <person name="Wang L."/>
            <person name="Lu S."/>
            <person name="Hayward A."/>
            <person name="Sun W."/>
            <person name="Li X."/>
            <person name="Schwartz D.C."/>
            <person name="Wang Y."/>
            <person name="Chen S."/>
        </authorList>
    </citation>
    <scope>NUCLEOTIDE SEQUENCE [LARGE SCALE GENOMIC DNA]</scope>
    <source>
        <strain evidence="2 3">ZZ0214-1</strain>
    </source>
</reference>
<dbReference type="OrthoDB" id="2756251at2759"/>
<name>A0A2G8SGN2_9APHY</name>
<gene>
    <name evidence="2" type="ORF">GSI_05063</name>
</gene>